<dbReference type="GO" id="GO:0008168">
    <property type="term" value="F:methyltransferase activity"/>
    <property type="evidence" value="ECO:0007669"/>
    <property type="project" value="UniProtKB-KW"/>
</dbReference>
<organism evidence="2 3">
    <name type="scientific">Lachnospira pectinoschiza</name>
    <dbReference type="NCBI Taxonomy" id="28052"/>
    <lineage>
        <taxon>Bacteria</taxon>
        <taxon>Bacillati</taxon>
        <taxon>Bacillota</taxon>
        <taxon>Clostridia</taxon>
        <taxon>Lachnospirales</taxon>
        <taxon>Lachnospiraceae</taxon>
        <taxon>Lachnospira</taxon>
    </lineage>
</organism>
<dbReference type="GO" id="GO:0032259">
    <property type="term" value="P:methylation"/>
    <property type="evidence" value="ECO:0007669"/>
    <property type="project" value="UniProtKB-KW"/>
</dbReference>
<keyword evidence="2" id="KW-0808">Transferase</keyword>
<accession>A0A1H0A8F2</accession>
<dbReference type="InterPro" id="IPR050210">
    <property type="entry name" value="tRNA_Adenine-N(6)_MTase"/>
</dbReference>
<feature type="domain" description="Methyltransferase small" evidence="1">
    <location>
        <begin position="51"/>
        <end position="190"/>
    </location>
</feature>
<name>A0A1H0A8F2_9FIRM</name>
<dbReference type="InterPro" id="IPR029063">
    <property type="entry name" value="SAM-dependent_MTases_sf"/>
</dbReference>
<evidence type="ECO:0000313" key="3">
    <source>
        <dbReference type="Proteomes" id="UP000187651"/>
    </source>
</evidence>
<evidence type="ECO:0000259" key="1">
    <source>
        <dbReference type="Pfam" id="PF05175"/>
    </source>
</evidence>
<dbReference type="EMBL" id="FNHZ01000011">
    <property type="protein sequence ID" value="SDN29800.1"/>
    <property type="molecule type" value="Genomic_DNA"/>
</dbReference>
<gene>
    <name evidence="2" type="ORF">SAMN05216544_2351</name>
</gene>
<dbReference type="PANTHER" id="PTHR47739:SF1">
    <property type="entry name" value="TRNA1(VAL) (ADENINE(37)-N6)-METHYLTRANSFERASE"/>
    <property type="match status" value="1"/>
</dbReference>
<dbReference type="Proteomes" id="UP000187651">
    <property type="component" value="Unassembled WGS sequence"/>
</dbReference>
<keyword evidence="2" id="KW-0489">Methyltransferase</keyword>
<evidence type="ECO:0000313" key="2">
    <source>
        <dbReference type="EMBL" id="SDN29800.1"/>
    </source>
</evidence>
<reference evidence="3" key="1">
    <citation type="submission" date="2016-10" db="EMBL/GenBank/DDBJ databases">
        <authorList>
            <person name="Varghese N."/>
            <person name="Submissions S."/>
        </authorList>
    </citation>
    <scope>NUCLEOTIDE SEQUENCE [LARGE SCALE GENOMIC DNA]</scope>
    <source>
        <strain evidence="3">M83</strain>
    </source>
</reference>
<dbReference type="CDD" id="cd02440">
    <property type="entry name" value="AdoMet_MTases"/>
    <property type="match status" value="1"/>
</dbReference>
<proteinExistence type="predicted"/>
<protein>
    <submittedName>
        <fullName evidence="2">tRNA1(Val) A37 N6-methylase TrmN6</fullName>
    </submittedName>
</protein>
<dbReference type="AlphaFoldDB" id="A0A1H0A8F2"/>
<dbReference type="InterPro" id="IPR007848">
    <property type="entry name" value="Small_mtfrase_dom"/>
</dbReference>
<keyword evidence="3" id="KW-1185">Reference proteome</keyword>
<dbReference type="SUPFAM" id="SSF53335">
    <property type="entry name" value="S-adenosyl-L-methionine-dependent methyltransferases"/>
    <property type="match status" value="1"/>
</dbReference>
<dbReference type="Gene3D" id="3.40.50.150">
    <property type="entry name" value="Vaccinia Virus protein VP39"/>
    <property type="match status" value="1"/>
</dbReference>
<dbReference type="PANTHER" id="PTHR47739">
    <property type="entry name" value="TRNA1(VAL) (ADENINE(37)-N6)-METHYLTRANSFERASE"/>
    <property type="match status" value="1"/>
</dbReference>
<sequence>MCNKENMGLNEIYTTLSGPIQLEADERLDDLCRDGLKLIQKPDIFCFGIDAVLLSTFSKAQKGNKVLDLCSGNGVIPILMQAKNPDTSYKGLEIQEVSANLASRNVAINNLESKVEIIKGDLKEAAKIFGEASFNVVTVNPPYKKANSGLVNPDSTKAIARHEILCDIDDVCQAAARCLKSKGHLYMVHRPDRLIDIIAAMRRAHIEPKRIRMVHPYLDKEANMVLIEGIKGANSYMIVEKPLIVYKRVDGQSGVYTDEILEIYNNKN</sequence>
<dbReference type="Pfam" id="PF05175">
    <property type="entry name" value="MTS"/>
    <property type="match status" value="1"/>
</dbReference>